<evidence type="ECO:0000256" key="1">
    <source>
        <dbReference type="SAM" id="MobiDB-lite"/>
    </source>
</evidence>
<dbReference type="VEuPathDB" id="FungiDB:F503_03624"/>
<dbReference type="AlphaFoldDB" id="S3BVH9"/>
<feature type="compositionally biased region" description="Low complexity" evidence="1">
    <location>
        <begin position="20"/>
        <end position="32"/>
    </location>
</feature>
<keyword evidence="3" id="KW-1185">Reference proteome</keyword>
<dbReference type="EMBL" id="KE148160">
    <property type="protein sequence ID" value="EPE04562.1"/>
    <property type="molecule type" value="Genomic_DNA"/>
</dbReference>
<dbReference type="Proteomes" id="UP000016923">
    <property type="component" value="Unassembled WGS sequence"/>
</dbReference>
<gene>
    <name evidence="2" type="ORF">F503_03624</name>
</gene>
<proteinExistence type="predicted"/>
<accession>S3BVH9</accession>
<reference evidence="2 3" key="1">
    <citation type="journal article" date="2013" name="BMC Genomics">
        <title>The genome and transcriptome of the pine saprophyte Ophiostoma piceae, and a comparison with the bark beetle-associated pine pathogen Grosmannia clavigera.</title>
        <authorList>
            <person name="Haridas S."/>
            <person name="Wang Y."/>
            <person name="Lim L."/>
            <person name="Massoumi Alamouti S."/>
            <person name="Jackman S."/>
            <person name="Docking R."/>
            <person name="Robertson G."/>
            <person name="Birol I."/>
            <person name="Bohlmann J."/>
            <person name="Breuil C."/>
        </authorList>
    </citation>
    <scope>NUCLEOTIDE SEQUENCE [LARGE SCALE GENOMIC DNA]</scope>
    <source>
        <strain evidence="2 3">UAMH 11346</strain>
    </source>
</reference>
<protein>
    <submittedName>
        <fullName evidence="2">Uncharacterized protein</fullName>
    </submittedName>
</protein>
<dbReference type="HOGENOM" id="CLU_973503_0_0_1"/>
<name>S3BVH9_OPHP1</name>
<evidence type="ECO:0000313" key="2">
    <source>
        <dbReference type="EMBL" id="EPE04562.1"/>
    </source>
</evidence>
<sequence length="322" mass="35845">MVNVAEEGASGADNGPDVLPSPGSPAQSAAALQPARVQSQALTINSADHHWLLKLPPRCWQRLAQYVDDSTIVKLSKIHRVFAHARFARLLRHKKKAARLAEKEEGATFVASRAHRFMLSPCQWHGSQRYPKACLSCYRIREPRCFPKVFSHMDVNVVASDMEQVYKRIIAEMAKSEKKRAARRSQSVPLPAPGRPLFVSYIPVPVLLPGRPLFVPYIPVPAETRPGTSAASTSKPTRAERIPGSSYAEVCGSNTFDEQREDFGLKDFHRCCLDCAVNRDLLQPGERVVAMDGTWRWVCGCRQVHFGSSDGRACDKCHDVPF</sequence>
<evidence type="ECO:0000313" key="3">
    <source>
        <dbReference type="Proteomes" id="UP000016923"/>
    </source>
</evidence>
<organism evidence="2 3">
    <name type="scientific">Ophiostoma piceae (strain UAMH 11346)</name>
    <name type="common">Sap stain fungus</name>
    <dbReference type="NCBI Taxonomy" id="1262450"/>
    <lineage>
        <taxon>Eukaryota</taxon>
        <taxon>Fungi</taxon>
        <taxon>Dikarya</taxon>
        <taxon>Ascomycota</taxon>
        <taxon>Pezizomycotina</taxon>
        <taxon>Sordariomycetes</taxon>
        <taxon>Sordariomycetidae</taxon>
        <taxon>Ophiostomatales</taxon>
        <taxon>Ophiostomataceae</taxon>
        <taxon>Ophiostoma</taxon>
    </lineage>
</organism>
<feature type="region of interest" description="Disordered" evidence="1">
    <location>
        <begin position="1"/>
        <end position="32"/>
    </location>
</feature>